<evidence type="ECO:0000313" key="3">
    <source>
        <dbReference type="Proteomes" id="UP001341281"/>
    </source>
</evidence>
<evidence type="ECO:0000256" key="1">
    <source>
        <dbReference type="SAM" id="MobiDB-lite"/>
    </source>
</evidence>
<accession>A0AAQ3PMY2</accession>
<dbReference type="AlphaFoldDB" id="A0AAQ3PMY2"/>
<dbReference type="EMBL" id="CP144745">
    <property type="protein sequence ID" value="WVZ49762.1"/>
    <property type="molecule type" value="Genomic_DNA"/>
</dbReference>
<feature type="region of interest" description="Disordered" evidence="1">
    <location>
        <begin position="37"/>
        <end position="81"/>
    </location>
</feature>
<reference evidence="2 3" key="1">
    <citation type="submission" date="2024-02" db="EMBL/GenBank/DDBJ databases">
        <title>High-quality chromosome-scale genome assembly of Pensacola bahiagrass (Paspalum notatum Flugge var. saurae).</title>
        <authorList>
            <person name="Vega J.M."/>
            <person name="Podio M."/>
            <person name="Orjuela J."/>
            <person name="Siena L.A."/>
            <person name="Pessino S.C."/>
            <person name="Combes M.C."/>
            <person name="Mariac C."/>
            <person name="Albertini E."/>
            <person name="Pupilli F."/>
            <person name="Ortiz J.P.A."/>
            <person name="Leblanc O."/>
        </authorList>
    </citation>
    <scope>NUCLEOTIDE SEQUENCE [LARGE SCALE GENOMIC DNA]</scope>
    <source>
        <strain evidence="2">R1</strain>
        <tissue evidence="2">Leaf</tissue>
    </source>
</reference>
<sequence>MAPAAILRSAARSLHLRQHLDQQRCLLARRLLSSSVPTERCKKFPSGTPPPSNSMEQKKHPNDAEDINQRLLREIDMGERK</sequence>
<organism evidence="2 3">
    <name type="scientific">Paspalum notatum var. saurae</name>
    <dbReference type="NCBI Taxonomy" id="547442"/>
    <lineage>
        <taxon>Eukaryota</taxon>
        <taxon>Viridiplantae</taxon>
        <taxon>Streptophyta</taxon>
        <taxon>Embryophyta</taxon>
        <taxon>Tracheophyta</taxon>
        <taxon>Spermatophyta</taxon>
        <taxon>Magnoliopsida</taxon>
        <taxon>Liliopsida</taxon>
        <taxon>Poales</taxon>
        <taxon>Poaceae</taxon>
        <taxon>PACMAD clade</taxon>
        <taxon>Panicoideae</taxon>
        <taxon>Andropogonodae</taxon>
        <taxon>Paspaleae</taxon>
        <taxon>Paspalinae</taxon>
        <taxon>Paspalum</taxon>
    </lineage>
</organism>
<dbReference type="Proteomes" id="UP001341281">
    <property type="component" value="Chromosome 01"/>
</dbReference>
<name>A0AAQ3PMY2_PASNO</name>
<feature type="compositionally biased region" description="Basic and acidic residues" evidence="1">
    <location>
        <begin position="56"/>
        <end position="81"/>
    </location>
</feature>
<evidence type="ECO:0000313" key="2">
    <source>
        <dbReference type="EMBL" id="WVZ49762.1"/>
    </source>
</evidence>
<keyword evidence="3" id="KW-1185">Reference proteome</keyword>
<protein>
    <submittedName>
        <fullName evidence="2">Uncharacterized protein</fullName>
    </submittedName>
</protein>
<proteinExistence type="predicted"/>
<gene>
    <name evidence="2" type="ORF">U9M48_001091</name>
</gene>